<evidence type="ECO:0000313" key="6">
    <source>
        <dbReference type="Proteomes" id="UP000663870"/>
    </source>
</evidence>
<dbReference type="Proteomes" id="UP000663870">
    <property type="component" value="Unassembled WGS sequence"/>
</dbReference>
<proteinExistence type="predicted"/>
<evidence type="ECO:0008006" key="7">
    <source>
        <dbReference type="Google" id="ProtNLM"/>
    </source>
</evidence>
<feature type="compositionally biased region" description="Polar residues" evidence="2">
    <location>
        <begin position="2045"/>
        <end position="2072"/>
    </location>
</feature>
<evidence type="ECO:0000256" key="1">
    <source>
        <dbReference type="SAM" id="Coils"/>
    </source>
</evidence>
<dbReference type="InterPro" id="IPR036890">
    <property type="entry name" value="HATPase_C_sf"/>
</dbReference>
<dbReference type="EMBL" id="CAJNOL010004788">
    <property type="protein sequence ID" value="CAF1594808.1"/>
    <property type="molecule type" value="Genomic_DNA"/>
</dbReference>
<reference evidence="3" key="1">
    <citation type="submission" date="2021-02" db="EMBL/GenBank/DDBJ databases">
        <authorList>
            <person name="Nowell W R."/>
        </authorList>
    </citation>
    <scope>NUCLEOTIDE SEQUENCE</scope>
</reference>
<feature type="compositionally biased region" description="Polar residues" evidence="2">
    <location>
        <begin position="1976"/>
        <end position="1994"/>
    </location>
</feature>
<evidence type="ECO:0000256" key="2">
    <source>
        <dbReference type="SAM" id="MobiDB-lite"/>
    </source>
</evidence>
<sequence length="2090" mass="242898">MAKLLVYRPRTIHAVKSFRKDLQKSYNPTVKNRLRPLLNNLKQKTTVAAAAAARQIIHLVLDEFKRMNKEEKRIYERQLTLGLEDNDVKSSNTITAQLVHYALYLLKSDNDKLMSLIYSIILVICKLGVHFIFRHELFKSTPEIYTLSLLLISTQQYALTLSGLRLCVTILNGDEIEHKYALAYSQHDTSSVRKILDAIKWLLSPYITLKNLWKKENDGSAKEKNELVLNSAESLCFRHAGILLEQRCLRNLAPLFYGSKENCEQVTKDDIHNFVEIIGILTNSRMTHWNRDEDKSYFCPMLVSHLCALLTPILFYAPPSVNRALRNEDHRLLTIPKVIPFLLEAKKADEAMINTCIRFYTHFVQLKCKEVKVDNDTDDNQENVQLSDVKTTGKLNEPPIFLNLSEDLISSYFDLYRQIREQCLADDKCAQQEQIQRLLGEEWKKLNTVQLQHENEQLKRENMSLKEEQSRLRNELQRTHEEKDRVNKEYIQKAQEVDRLKLMLTTAIHTEPQQPSISLPVDNNNEENSFDDLENLAPHEITPAQAERCIRAIYLRRTRFNDPDMRQSICGSLKHLGSDLYSSPVHFLHELIQNAEDNFYDDNVVPCLHIELNHNYILLSNNERGLRKKDVLAICSVAVSTKTTQQEQIGEKGVGFKSVFAASNEPLLISHAWQFQFRVPGHDAMSYISPLWITNQDIPDCISSQISTSRQETYLYLPLKFQAHPSETESFLNQVIKAVDPCILLNMRRLKNLEIIDKRNDTPIFIKKELRHSIKLVGQSNVTFEDFLFNDLTGSVVELSISSERRTFRVYNCYIDIPNSIEQRKSSRTRLIIAFPCENDYYLTSTVYTGLPVCDLGFNFLFNADFQLVTNRENVRENVPVNEFIRNHLAALFVYLLLNDMELRKDISRYCPSTNTRQLKHSTWWQVMVDDINKLITKYFSVLLGTEKGKEIRYFNTDMAALVSKEQLQNCADIQVIDLDTDFFTAERLKSLHIQSVSIIDILNCFPDREERASINEFRQNFQLESQKKGEQWWSQLFHYISQVMPSDVFKIMLQKPIFLLNNKHQRQHLPKSACEKLCLYISDNPSFRMWKRQLILLQYSSEFEKTALLKSEQVQPLAEEDLIKIIHRHHLQLAASYFDTDAGLQVIEEVWKDLFYLKSRVHKLEKSTPFVVPVNGTSNLTIIQNAILPTVLGVDIRSFMYSTTTPIICLPYYNTDRDQLMDILQWEYFLLEMDCQRPSLHLSSDDSITKLIPLPSFAMFTDEKCALLAVRIMAAHTDHTKDCLRQFPIMDDSKIVQQISRVSDTFDENIVRNLPSLPRIAVPPHCRALAIVLGVRVEYDLHTCVSVLKLLSDEKNTNVDLYTQWLGHLQLYVLQQHDDFDRESLLSSCQIYLPDQQNFFPLNDLLIVPDNKDHPNGNLFISKYLNLQWISPSVNQIYWHLRELFHILGCTCAVTIDHIYETIYRANHDKTNFFALGDCTTTLTENGMEVMIILFQYLDDLIMQCVKQNIKDHDLYRTIVENKHQTAPCGSREDLQWRFSLSGESISTELKKLTGIILQQKKISLPTIDRRLVTKTTENIVYTGLEVTIVQNLAKDIDKRYFISPSITRTCPLVIATFDIDYVERRGKLEWEHTNNNMECQLTQLTDIFRNAVDDFELEVMTAKYARVNLLLSDYFVIDSIDKQDKSKIDEYMVLTEFPFWIFNKTILLCADYEKSITTRATIAISALTTLLYKRKSIPIEEAKVTAQQKISACTEFRSNRTAHVAGAQSSIYSYTDVLFPADHRAIESMTISIGRPCTTEQDLEDDQTITEVVLDRVAENRAANDRVYRSLARTQNHNSRNDNMTKDWIDPFIIDTKKQTEICHNAEHFFFAYLQYLYGSVDVTATKNWRSSSRLATYPNNRRNIDDTVGFDFELHDTRQLFTRTSKSTTKICYFEVKDEPTSNNNTTTTLYVPPHKRDRHQRSRGSNNENNNYTANRASTNRDYSSSISRYSTDDHHWQQRPQRASTNKDHSSSSSHCSTDDQHWQQQQQRSKWSNNRNNNITTQSASANNIKSVSTRQHQQRQGQTFHSNDDNNHRYHQQSHNKKW</sequence>
<feature type="compositionally biased region" description="Low complexity" evidence="2">
    <location>
        <begin position="2028"/>
        <end position="2044"/>
    </location>
</feature>
<feature type="compositionally biased region" description="Basic residues" evidence="2">
    <location>
        <begin position="2080"/>
        <end position="2090"/>
    </location>
</feature>
<dbReference type="Gene3D" id="3.30.565.10">
    <property type="entry name" value="Histidine kinase-like ATPase, C-terminal domain"/>
    <property type="match status" value="1"/>
</dbReference>
<dbReference type="PANTHER" id="PTHR32387:SF0">
    <property type="entry name" value="PROTEIN NO VEIN"/>
    <property type="match status" value="1"/>
</dbReference>
<organism evidence="3 5">
    <name type="scientific">Rotaria sordida</name>
    <dbReference type="NCBI Taxonomy" id="392033"/>
    <lineage>
        <taxon>Eukaryota</taxon>
        <taxon>Metazoa</taxon>
        <taxon>Spiralia</taxon>
        <taxon>Gnathifera</taxon>
        <taxon>Rotifera</taxon>
        <taxon>Eurotatoria</taxon>
        <taxon>Bdelloidea</taxon>
        <taxon>Philodinida</taxon>
        <taxon>Philodinidae</taxon>
        <taxon>Rotaria</taxon>
    </lineage>
</organism>
<feature type="region of interest" description="Disordered" evidence="2">
    <location>
        <begin position="1946"/>
        <end position="2090"/>
    </location>
</feature>
<evidence type="ECO:0000313" key="4">
    <source>
        <dbReference type="EMBL" id="CAF1594808.1"/>
    </source>
</evidence>
<evidence type="ECO:0000313" key="5">
    <source>
        <dbReference type="Proteomes" id="UP000663854"/>
    </source>
</evidence>
<dbReference type="InterPro" id="IPR052957">
    <property type="entry name" value="Auxin_embryo_med"/>
</dbReference>
<keyword evidence="1" id="KW-0175">Coiled coil</keyword>
<comment type="caution">
    <text evidence="3">The sequence shown here is derived from an EMBL/GenBank/DDBJ whole genome shotgun (WGS) entry which is preliminary data.</text>
</comment>
<feature type="compositionally biased region" description="Basic residues" evidence="2">
    <location>
        <begin position="1957"/>
        <end position="1966"/>
    </location>
</feature>
<protein>
    <recommendedName>
        <fullName evidence="7">Protein NO VEIN C-terminal domain-containing protein</fullName>
    </recommendedName>
</protein>
<dbReference type="Proteomes" id="UP000663854">
    <property type="component" value="Unassembled WGS sequence"/>
</dbReference>
<gene>
    <name evidence="4" type="ORF">JXQ802_LOCUS47613</name>
    <name evidence="3" type="ORF">PYM288_LOCUS31705</name>
</gene>
<dbReference type="PANTHER" id="PTHR32387">
    <property type="entry name" value="WU:FJ29H11"/>
    <property type="match status" value="1"/>
</dbReference>
<name>A0A815GD69_9BILA</name>
<dbReference type="EMBL" id="CAJNOH010003456">
    <property type="protein sequence ID" value="CAF1337053.1"/>
    <property type="molecule type" value="Genomic_DNA"/>
</dbReference>
<dbReference type="CDD" id="cd14686">
    <property type="entry name" value="bZIP"/>
    <property type="match status" value="1"/>
</dbReference>
<accession>A0A815GD69</accession>
<dbReference type="SUPFAM" id="SSF55874">
    <property type="entry name" value="ATPase domain of HSP90 chaperone/DNA topoisomerase II/histidine kinase"/>
    <property type="match status" value="1"/>
</dbReference>
<feature type="coiled-coil region" evidence="1">
    <location>
        <begin position="448"/>
        <end position="493"/>
    </location>
</feature>
<evidence type="ECO:0000313" key="3">
    <source>
        <dbReference type="EMBL" id="CAF1337053.1"/>
    </source>
</evidence>
<keyword evidence="6" id="KW-1185">Reference proteome</keyword>
<dbReference type="NCBIfam" id="NF047352">
    <property type="entry name" value="P_loop_sacsin"/>
    <property type="match status" value="1"/>
</dbReference>